<dbReference type="Pfam" id="PF10679">
    <property type="entry name" value="DUF2491"/>
    <property type="match status" value="1"/>
</dbReference>
<proteinExistence type="predicted"/>
<accession>A0A7X4LKM3</accession>
<gene>
    <name evidence="1" type="ORF">F9817_10000</name>
</gene>
<keyword evidence="2" id="KW-1185">Reference proteome</keyword>
<sequence>MSFFKALSGLFSGDDKQDKQQASIPEVLGLRLGGAIELDSLMLKLNEEFYTFTGAATIQFIQAVGVVELGENTRLVRYYTDDEGYIQILQEGKSDAGVIEVSLWYFFDTKVVDYEPAWNELLQQELINTSAQLDGETFNKYWQDTRPVFMKETTYRQSADLNTTDQFAMLYSRPLANGQHEELLLVAEERLINNNFERSFVRSTGIQLKQTDFKAVA</sequence>
<dbReference type="InterPro" id="IPR019621">
    <property type="entry name" value="DUF2491"/>
</dbReference>
<dbReference type="RefSeq" id="WP_161155047.1">
    <property type="nucleotide sequence ID" value="NZ_WEKT01000014.1"/>
</dbReference>
<dbReference type="Proteomes" id="UP000462621">
    <property type="component" value="Unassembled WGS sequence"/>
</dbReference>
<evidence type="ECO:0000313" key="1">
    <source>
        <dbReference type="EMBL" id="MZI93530.1"/>
    </source>
</evidence>
<organism evidence="1 2">
    <name type="scientific">Vibrio eleionomae</name>
    <dbReference type="NCBI Taxonomy" id="2653505"/>
    <lineage>
        <taxon>Bacteria</taxon>
        <taxon>Pseudomonadati</taxon>
        <taxon>Pseudomonadota</taxon>
        <taxon>Gammaproteobacteria</taxon>
        <taxon>Vibrionales</taxon>
        <taxon>Vibrionaceae</taxon>
        <taxon>Vibrio</taxon>
    </lineage>
</organism>
<reference evidence="1 2" key="1">
    <citation type="submission" date="2019-10" db="EMBL/GenBank/DDBJ databases">
        <title>Vibrio sp. nov. isolated from a shrimp pond.</title>
        <authorList>
            <person name="Gomez-Gil B."/>
            <person name="Enciso-Ibarra J."/>
            <person name="Enciso-Ibarra K."/>
            <person name="Bolan-Mejia C."/>
        </authorList>
    </citation>
    <scope>NUCLEOTIDE SEQUENCE [LARGE SCALE GENOMIC DNA]</scope>
    <source>
        <strain evidence="1 2">CAIM 722</strain>
    </source>
</reference>
<protein>
    <submittedName>
        <fullName evidence="1">DUF2491 family protein</fullName>
    </submittedName>
</protein>
<comment type="caution">
    <text evidence="1">The sequence shown here is derived from an EMBL/GenBank/DDBJ whole genome shotgun (WGS) entry which is preliminary data.</text>
</comment>
<dbReference type="AlphaFoldDB" id="A0A7X4LKM3"/>
<evidence type="ECO:0000313" key="2">
    <source>
        <dbReference type="Proteomes" id="UP000462621"/>
    </source>
</evidence>
<name>A0A7X4LKM3_9VIBR</name>
<dbReference type="EMBL" id="WEKT01000014">
    <property type="protein sequence ID" value="MZI93530.1"/>
    <property type="molecule type" value="Genomic_DNA"/>
</dbReference>